<dbReference type="Gene3D" id="2.115.10.20">
    <property type="entry name" value="Glycosyl hydrolase domain, family 43"/>
    <property type="match status" value="1"/>
</dbReference>
<sequence>MDEKPNRDACDVPTTNAYLFAYFTGSEQKASDEQIYFALSRDGCHWMDVRRYGDPVLMSDIGERGVRDPFLIRAHTGGFYLIATDLSIHHRGGWDCSTPTMDGSRSIVVWESPDLVSWSKPWLADVASSIPQCGMAWAPEAVWDEQRQWYMVYWASSCGIGQENRESTNMYYATTRDFVRFSKPVCWIDRERNCIDTTMLKADDGWWYRVSGDGEMTIERTRNPYAVADAAQACLETGPGIDEWVYVGTLSSIFDDENYSGDFLEGPELFRLNQPDVGRIGSRSMKYGLMCDQFKRSKGYLSFLSSDLSKPSGRYWRRVDEIALGELKKRHGSILPITEAEYQRVHSALSR</sequence>
<keyword evidence="6" id="KW-0858">Xylan degradation</keyword>
<dbReference type="GO" id="GO:0045493">
    <property type="term" value="P:xylan catabolic process"/>
    <property type="evidence" value="ECO:0007669"/>
    <property type="project" value="UniProtKB-KW"/>
</dbReference>
<dbReference type="InterPro" id="IPR023296">
    <property type="entry name" value="Glyco_hydro_beta-prop_sf"/>
</dbReference>
<dbReference type="SUPFAM" id="SSF75005">
    <property type="entry name" value="Arabinanase/levansucrase/invertase"/>
    <property type="match status" value="1"/>
</dbReference>
<keyword evidence="6" id="KW-0624">Polysaccharide degradation</keyword>
<keyword evidence="6" id="KW-0119">Carbohydrate metabolism</keyword>
<dbReference type="InterPro" id="IPR006710">
    <property type="entry name" value="Glyco_hydro_43"/>
</dbReference>
<dbReference type="InterPro" id="IPR050727">
    <property type="entry name" value="GH43_arabinanases"/>
</dbReference>
<evidence type="ECO:0000313" key="6">
    <source>
        <dbReference type="EMBL" id="KFI46906.1"/>
    </source>
</evidence>
<proteinExistence type="inferred from homology"/>
<keyword evidence="4 5" id="KW-0326">Glycosidase</keyword>
<keyword evidence="7" id="KW-1185">Reference proteome</keyword>
<evidence type="ECO:0000256" key="4">
    <source>
        <dbReference type="ARBA" id="ARBA00023295"/>
    </source>
</evidence>
<name>A0A086ZK56_9BIFI</name>
<dbReference type="CDD" id="cd08983">
    <property type="entry name" value="GH43_Bt3655-like"/>
    <property type="match status" value="1"/>
</dbReference>
<keyword evidence="3 5" id="KW-0378">Hydrolase</keyword>
<evidence type="ECO:0000256" key="5">
    <source>
        <dbReference type="RuleBase" id="RU361187"/>
    </source>
</evidence>
<reference evidence="6 7" key="1">
    <citation type="submission" date="2014-03" db="EMBL/GenBank/DDBJ databases">
        <title>Genomics of Bifidobacteria.</title>
        <authorList>
            <person name="Ventura M."/>
            <person name="Milani C."/>
            <person name="Lugli G.A."/>
        </authorList>
    </citation>
    <scope>NUCLEOTIDE SEQUENCE [LARGE SCALE GENOMIC DNA]</scope>
    <source>
        <strain evidence="6 7">DSM 22767</strain>
    </source>
</reference>
<comment type="pathway">
    <text evidence="1">Glycan metabolism; L-arabinan degradation.</text>
</comment>
<gene>
    <name evidence="6" type="ORF">BBOH_0380</name>
</gene>
<dbReference type="STRING" id="1437606.BBOH_0380"/>
<accession>A0A086ZK56</accession>
<comment type="caution">
    <text evidence="6">The sequence shown here is derived from an EMBL/GenBank/DDBJ whole genome shotgun (WGS) entry which is preliminary data.</text>
</comment>
<dbReference type="EMBL" id="JGYP01000001">
    <property type="protein sequence ID" value="KFI46906.1"/>
    <property type="molecule type" value="Genomic_DNA"/>
</dbReference>
<dbReference type="OrthoDB" id="9758923at2"/>
<dbReference type="Pfam" id="PF04616">
    <property type="entry name" value="Glyco_hydro_43"/>
    <property type="match status" value="1"/>
</dbReference>
<evidence type="ECO:0000256" key="3">
    <source>
        <dbReference type="ARBA" id="ARBA00022801"/>
    </source>
</evidence>
<dbReference type="eggNOG" id="COG5492">
    <property type="taxonomic scope" value="Bacteria"/>
</dbReference>
<dbReference type="PANTHER" id="PTHR43301:SF3">
    <property type="entry name" value="ARABINAN ENDO-1,5-ALPHA-L-ARABINOSIDASE A-RELATED"/>
    <property type="match status" value="1"/>
</dbReference>
<dbReference type="GO" id="GO:0004553">
    <property type="term" value="F:hydrolase activity, hydrolyzing O-glycosyl compounds"/>
    <property type="evidence" value="ECO:0007669"/>
    <property type="project" value="InterPro"/>
</dbReference>
<evidence type="ECO:0000313" key="7">
    <source>
        <dbReference type="Proteomes" id="UP000029096"/>
    </source>
</evidence>
<dbReference type="AlphaFoldDB" id="A0A086ZK56"/>
<protein>
    <submittedName>
        <fullName evidence="6">Endo-1,4-beta-xylanase</fullName>
    </submittedName>
</protein>
<dbReference type="Proteomes" id="UP000029096">
    <property type="component" value="Unassembled WGS sequence"/>
</dbReference>
<evidence type="ECO:0000256" key="1">
    <source>
        <dbReference type="ARBA" id="ARBA00004834"/>
    </source>
</evidence>
<comment type="similarity">
    <text evidence="2 5">Belongs to the glycosyl hydrolase 43 family.</text>
</comment>
<organism evidence="6 7">
    <name type="scientific">Bifidobacterium bohemicum DSM 22767</name>
    <dbReference type="NCBI Taxonomy" id="1437606"/>
    <lineage>
        <taxon>Bacteria</taxon>
        <taxon>Bacillati</taxon>
        <taxon>Actinomycetota</taxon>
        <taxon>Actinomycetes</taxon>
        <taxon>Bifidobacteriales</taxon>
        <taxon>Bifidobacteriaceae</taxon>
        <taxon>Bifidobacterium</taxon>
    </lineage>
</organism>
<dbReference type="RefSeq" id="WP_044098025.1">
    <property type="nucleotide sequence ID" value="NZ_JDUS01000001.1"/>
</dbReference>
<dbReference type="PANTHER" id="PTHR43301">
    <property type="entry name" value="ARABINAN ENDO-1,5-ALPHA-L-ARABINOSIDASE"/>
    <property type="match status" value="1"/>
</dbReference>
<evidence type="ECO:0000256" key="2">
    <source>
        <dbReference type="ARBA" id="ARBA00009865"/>
    </source>
</evidence>